<evidence type="ECO:0000313" key="1">
    <source>
        <dbReference type="EMBL" id="OKH39614.1"/>
    </source>
</evidence>
<reference evidence="1 2" key="1">
    <citation type="submission" date="2016-11" db="EMBL/GenBank/DDBJ databases">
        <title>Draft Genome Sequences of Nine Cyanobacterial Strains from Diverse Habitats.</title>
        <authorList>
            <person name="Zhu T."/>
            <person name="Hou S."/>
            <person name="Lu X."/>
            <person name="Hess W.R."/>
        </authorList>
    </citation>
    <scope>NUCLEOTIDE SEQUENCE [LARGE SCALE GENOMIC DNA]</scope>
    <source>
        <strain evidence="1 2">IAM M-71</strain>
    </source>
</reference>
<comment type="caution">
    <text evidence="1">The sequence shown here is derived from an EMBL/GenBank/DDBJ whole genome shotgun (WGS) entry which is preliminary data.</text>
</comment>
<dbReference type="EMBL" id="MRCE01000004">
    <property type="protein sequence ID" value="OKH39614.1"/>
    <property type="molecule type" value="Genomic_DNA"/>
</dbReference>
<sequence>MNSEIESWKFTVPLALEAHCRAKQFCNYQSNSAKAKQIYLNALAVYAVNFYLQCRGFETDLERSGSNNSAMQMFVNVADLMVKSRGKLECRPVLPNAVSMHVPLEVWNDRIGYVAVGLNESLREATVLGFVDRVGRSEFPLSQLRSLAEFPAYLNKITLLVHLSQWFENIVEAGWQTIESLTPRENTELAFSFRNKPEVKRYKLIELGETETSVAMVVSLIQDTAPEIEITVEIQPSPSQIYLPNHLELMVLDEAGEVVIDAHTRSDNKSIQLAFTGESGDRFSVKLVLGKIDVTENFLI</sequence>
<proteinExistence type="predicted"/>
<dbReference type="RefSeq" id="WP_073592335.1">
    <property type="nucleotide sequence ID" value="NZ_MRCE01000004.1"/>
</dbReference>
<name>A0A1U7IQB7_9CYAN</name>
<dbReference type="InterPro" id="IPR014951">
    <property type="entry name" value="DUF1822"/>
</dbReference>
<accession>A0A1U7IQB7</accession>
<gene>
    <name evidence="1" type="ORF">NIES2119_04885</name>
</gene>
<evidence type="ECO:0000313" key="2">
    <source>
        <dbReference type="Proteomes" id="UP000185860"/>
    </source>
</evidence>
<dbReference type="Pfam" id="PF08852">
    <property type="entry name" value="DUF1822"/>
    <property type="match status" value="1"/>
</dbReference>
<dbReference type="Proteomes" id="UP000185860">
    <property type="component" value="Unassembled WGS sequence"/>
</dbReference>
<dbReference type="STRING" id="454136.NIES2119_04885"/>
<protein>
    <recommendedName>
        <fullName evidence="3">DUF1822 domain-containing protein</fullName>
    </recommendedName>
</protein>
<dbReference type="OrthoDB" id="512705at2"/>
<evidence type="ECO:0008006" key="3">
    <source>
        <dbReference type="Google" id="ProtNLM"/>
    </source>
</evidence>
<organism evidence="1 2">
    <name type="scientific">[Phormidium ambiguum] IAM M-71</name>
    <dbReference type="NCBI Taxonomy" id="454136"/>
    <lineage>
        <taxon>Bacteria</taxon>
        <taxon>Bacillati</taxon>
        <taxon>Cyanobacteriota</taxon>
        <taxon>Cyanophyceae</taxon>
        <taxon>Oscillatoriophycideae</taxon>
        <taxon>Aerosakkonematales</taxon>
        <taxon>Aerosakkonemataceae</taxon>
        <taxon>Floridanema</taxon>
    </lineage>
</organism>
<dbReference type="AlphaFoldDB" id="A0A1U7IQB7"/>